<evidence type="ECO:0000313" key="5">
    <source>
        <dbReference type="Proteomes" id="UP000028091"/>
    </source>
</evidence>
<dbReference type="InterPro" id="IPR016181">
    <property type="entry name" value="Acyl_CoA_acyltransferase"/>
</dbReference>
<keyword evidence="5" id="KW-1185">Reference proteome</keyword>
<dbReference type="RefSeq" id="WP_034320366.1">
    <property type="nucleotide sequence ID" value="NZ_JOTP01000006.1"/>
</dbReference>
<name>A0A081LCM0_9BACI</name>
<feature type="domain" description="N-acetyltransferase" evidence="3">
    <location>
        <begin position="3"/>
        <end position="172"/>
    </location>
</feature>
<keyword evidence="2" id="KW-0012">Acyltransferase</keyword>
<dbReference type="Gene3D" id="3.40.630.30">
    <property type="match status" value="1"/>
</dbReference>
<proteinExistence type="predicted"/>
<dbReference type="eggNOG" id="COG0456">
    <property type="taxonomic scope" value="Bacteria"/>
</dbReference>
<dbReference type="SUPFAM" id="SSF55729">
    <property type="entry name" value="Acyl-CoA N-acyltransferases (Nat)"/>
    <property type="match status" value="1"/>
</dbReference>
<evidence type="ECO:0000259" key="3">
    <source>
        <dbReference type="PROSITE" id="PS51186"/>
    </source>
</evidence>
<reference evidence="4 5" key="1">
    <citation type="submission" date="2012-09" db="EMBL/GenBank/DDBJ databases">
        <title>Genome Sequence of Bacillus sp. DW5-4.</title>
        <authorList>
            <person name="Lai Q."/>
            <person name="Liu Y."/>
            <person name="Shao Z."/>
        </authorList>
    </citation>
    <scope>NUCLEOTIDE SEQUENCE [LARGE SCALE GENOMIC DNA]</scope>
    <source>
        <strain evidence="4 5">DW5-4</strain>
    </source>
</reference>
<dbReference type="InterPro" id="IPR050680">
    <property type="entry name" value="YpeA/RimI_acetyltransf"/>
</dbReference>
<dbReference type="OrthoDB" id="7205533at2"/>
<dbReference type="EMBL" id="JOTP01000006">
    <property type="protein sequence ID" value="KEP26996.1"/>
    <property type="molecule type" value="Genomic_DNA"/>
</dbReference>
<gene>
    <name evidence="4" type="ORF">BA70_17440</name>
</gene>
<organism evidence="4 5">
    <name type="scientific">Bacillus zhangzhouensis</name>
    <dbReference type="NCBI Taxonomy" id="1178540"/>
    <lineage>
        <taxon>Bacteria</taxon>
        <taxon>Bacillati</taxon>
        <taxon>Bacillota</taxon>
        <taxon>Bacilli</taxon>
        <taxon>Bacillales</taxon>
        <taxon>Bacillaceae</taxon>
        <taxon>Bacillus</taxon>
    </lineage>
</organism>
<evidence type="ECO:0000256" key="1">
    <source>
        <dbReference type="ARBA" id="ARBA00022679"/>
    </source>
</evidence>
<evidence type="ECO:0000256" key="2">
    <source>
        <dbReference type="ARBA" id="ARBA00023315"/>
    </source>
</evidence>
<accession>A0A081LCM0</accession>
<protein>
    <submittedName>
        <fullName evidence="4">GNAT family acetyltransferase</fullName>
    </submittedName>
</protein>
<comment type="caution">
    <text evidence="4">The sequence shown here is derived from an EMBL/GenBank/DDBJ whole genome shotgun (WGS) entry which is preliminary data.</text>
</comment>
<keyword evidence="1 4" id="KW-0808">Transferase</keyword>
<dbReference type="GO" id="GO:0016747">
    <property type="term" value="F:acyltransferase activity, transferring groups other than amino-acyl groups"/>
    <property type="evidence" value="ECO:0007669"/>
    <property type="project" value="InterPro"/>
</dbReference>
<dbReference type="PROSITE" id="PS51186">
    <property type="entry name" value="GNAT"/>
    <property type="match status" value="1"/>
</dbReference>
<dbReference type="PANTHER" id="PTHR43420:SF47">
    <property type="entry name" value="N-ACETYLTRANSFERASE DOMAIN-CONTAINING PROTEIN"/>
    <property type="match status" value="1"/>
</dbReference>
<dbReference type="CDD" id="cd04301">
    <property type="entry name" value="NAT_SF"/>
    <property type="match status" value="1"/>
</dbReference>
<evidence type="ECO:0000313" key="4">
    <source>
        <dbReference type="EMBL" id="KEP26996.1"/>
    </source>
</evidence>
<dbReference type="Pfam" id="PF00583">
    <property type="entry name" value="Acetyltransf_1"/>
    <property type="match status" value="1"/>
</dbReference>
<dbReference type="InterPro" id="IPR000182">
    <property type="entry name" value="GNAT_dom"/>
</dbReference>
<dbReference type="AlphaFoldDB" id="A0A081LCM0"/>
<sequence>MTVTFIPCNDQHVKELQKVGSDTFKETFQDPNEAEHIDAYVKTAFHPNQLLKELHHPFSQFYFVQVNGEVAGYLKVNMEDAQSEEMGSEALEIERIYIKQSFQKQGLGRYLINQAFEIAKKYHKRDVWLGVWEHNKAAIAFYQKLGFVQTGVHAFLLGDEEQLNFIMTKTLS</sequence>
<dbReference type="PANTHER" id="PTHR43420">
    <property type="entry name" value="ACETYLTRANSFERASE"/>
    <property type="match status" value="1"/>
</dbReference>
<dbReference type="Proteomes" id="UP000028091">
    <property type="component" value="Unassembled WGS sequence"/>
</dbReference>